<reference evidence="1" key="1">
    <citation type="submission" date="2021-03" db="EMBL/GenBank/DDBJ databases">
        <title>Revisited historic fungal species revealed as producer of novel bioactive compounds through whole genome sequencing and comparative genomics.</title>
        <authorList>
            <person name="Vignolle G.A."/>
            <person name="Hochenegger N."/>
            <person name="Mach R.L."/>
            <person name="Mach-Aigner A.R."/>
            <person name="Javad Rahimi M."/>
            <person name="Salim K.A."/>
            <person name="Chan C.M."/>
            <person name="Lim L.B.L."/>
            <person name="Cai F."/>
            <person name="Druzhinina I.S."/>
            <person name="U'Ren J.M."/>
            <person name="Derntl C."/>
        </authorList>
    </citation>
    <scope>NUCLEOTIDE SEQUENCE</scope>
    <source>
        <strain evidence="1">TUCIM 5799</strain>
    </source>
</reference>
<sequence>MDNCTFNCTCQGHRPDACSTTSSQLITFPPVESSPGHENSFAQDCLRDQIQQPLTDSMIDEIFSKSDVGDLVHWKGGPEMDLDSLGMTSTSDKGSAPAQSQAMNLHMWPTQGSADSRRQATISPEKIAPLTEHSPLLLNSRLDRLESMVAQTQLSVVNVEMSLRMLCDEVQRAGDDQVESIEKLREGLDRFLTHVAAQFAVGTQDKED</sequence>
<dbReference type="Proteomes" id="UP000829685">
    <property type="component" value="Unassembled WGS sequence"/>
</dbReference>
<keyword evidence="2" id="KW-1185">Reference proteome</keyword>
<name>A0A9Q0AHF9_9PEZI</name>
<dbReference type="AlphaFoldDB" id="A0A9Q0AHF9"/>
<gene>
    <name evidence="1" type="ORF">JX265_013707</name>
</gene>
<evidence type="ECO:0000313" key="2">
    <source>
        <dbReference type="Proteomes" id="UP000829685"/>
    </source>
</evidence>
<comment type="caution">
    <text evidence="1">The sequence shown here is derived from an EMBL/GenBank/DDBJ whole genome shotgun (WGS) entry which is preliminary data.</text>
</comment>
<organism evidence="1 2">
    <name type="scientific">Neoarthrinium moseri</name>
    <dbReference type="NCBI Taxonomy" id="1658444"/>
    <lineage>
        <taxon>Eukaryota</taxon>
        <taxon>Fungi</taxon>
        <taxon>Dikarya</taxon>
        <taxon>Ascomycota</taxon>
        <taxon>Pezizomycotina</taxon>
        <taxon>Sordariomycetes</taxon>
        <taxon>Xylariomycetidae</taxon>
        <taxon>Amphisphaeriales</taxon>
        <taxon>Apiosporaceae</taxon>
        <taxon>Neoarthrinium</taxon>
    </lineage>
</organism>
<accession>A0A9Q0AHF9</accession>
<evidence type="ECO:0000313" key="1">
    <source>
        <dbReference type="EMBL" id="KAI1849010.1"/>
    </source>
</evidence>
<dbReference type="EMBL" id="JAFIMR010000080">
    <property type="protein sequence ID" value="KAI1849010.1"/>
    <property type="molecule type" value="Genomic_DNA"/>
</dbReference>
<protein>
    <submittedName>
        <fullName evidence="1">Uncharacterized protein</fullName>
    </submittedName>
</protein>
<proteinExistence type="predicted"/>